<proteinExistence type="predicted"/>
<feature type="signal peptide" evidence="1">
    <location>
        <begin position="1"/>
        <end position="20"/>
    </location>
</feature>
<evidence type="ECO:0008006" key="4">
    <source>
        <dbReference type="Google" id="ProtNLM"/>
    </source>
</evidence>
<organism evidence="2 3">
    <name type="scientific">Pholiota conissans</name>
    <dbReference type="NCBI Taxonomy" id="109636"/>
    <lineage>
        <taxon>Eukaryota</taxon>
        <taxon>Fungi</taxon>
        <taxon>Dikarya</taxon>
        <taxon>Basidiomycota</taxon>
        <taxon>Agaricomycotina</taxon>
        <taxon>Agaricomycetes</taxon>
        <taxon>Agaricomycetidae</taxon>
        <taxon>Agaricales</taxon>
        <taxon>Agaricineae</taxon>
        <taxon>Strophariaceae</taxon>
        <taxon>Pholiota</taxon>
    </lineage>
</organism>
<protein>
    <recommendedName>
        <fullName evidence="4">Glycopeptide</fullName>
    </recommendedName>
</protein>
<reference evidence="2" key="1">
    <citation type="submission" date="2020-11" db="EMBL/GenBank/DDBJ databases">
        <authorList>
            <consortium name="DOE Joint Genome Institute"/>
            <person name="Ahrendt S."/>
            <person name="Riley R."/>
            <person name="Andreopoulos W."/>
            <person name="Labutti K."/>
            <person name="Pangilinan J."/>
            <person name="Ruiz-Duenas F.J."/>
            <person name="Barrasa J.M."/>
            <person name="Sanchez-Garcia M."/>
            <person name="Camarero S."/>
            <person name="Miyauchi S."/>
            <person name="Serrano A."/>
            <person name="Linde D."/>
            <person name="Babiker R."/>
            <person name="Drula E."/>
            <person name="Ayuso-Fernandez I."/>
            <person name="Pacheco R."/>
            <person name="Padilla G."/>
            <person name="Ferreira P."/>
            <person name="Barriuso J."/>
            <person name="Kellner H."/>
            <person name="Castanera R."/>
            <person name="Alfaro M."/>
            <person name="Ramirez L."/>
            <person name="Pisabarro A.G."/>
            <person name="Kuo A."/>
            <person name="Tritt A."/>
            <person name="Lipzen A."/>
            <person name="He G."/>
            <person name="Yan M."/>
            <person name="Ng V."/>
            <person name="Cullen D."/>
            <person name="Martin F."/>
            <person name="Rosso M.-N."/>
            <person name="Henrissat B."/>
            <person name="Hibbett D."/>
            <person name="Martinez A.T."/>
            <person name="Grigoriev I.V."/>
        </authorList>
    </citation>
    <scope>NUCLEOTIDE SEQUENCE</scope>
    <source>
        <strain evidence="2">CIRM-BRFM 674</strain>
    </source>
</reference>
<evidence type="ECO:0000313" key="2">
    <source>
        <dbReference type="EMBL" id="KAF9476658.1"/>
    </source>
</evidence>
<sequence>MISFISVVVLAITAVIGARASHTISFINNCGFGTPTLLQGNTVLSTGGAFTSNGWPSAIAFLQTGSCGINGEDCTFVDITPTNSGSGVSVNISVPPPPLSARGSVKFAFTNGCSGTETCTGTKCATTPVECDAPNANLAITFCV</sequence>
<evidence type="ECO:0000313" key="3">
    <source>
        <dbReference type="Proteomes" id="UP000807469"/>
    </source>
</evidence>
<keyword evidence="1" id="KW-0732">Signal</keyword>
<feature type="chain" id="PRO_5040155945" description="Glycopeptide" evidence="1">
    <location>
        <begin position="21"/>
        <end position="144"/>
    </location>
</feature>
<comment type="caution">
    <text evidence="2">The sequence shown here is derived from an EMBL/GenBank/DDBJ whole genome shotgun (WGS) entry which is preliminary data.</text>
</comment>
<evidence type="ECO:0000256" key="1">
    <source>
        <dbReference type="SAM" id="SignalP"/>
    </source>
</evidence>
<dbReference type="OrthoDB" id="3342934at2759"/>
<keyword evidence="3" id="KW-1185">Reference proteome</keyword>
<name>A0A9P5YVP1_9AGAR</name>
<gene>
    <name evidence="2" type="ORF">BDN70DRAFT_882125</name>
</gene>
<dbReference type="EMBL" id="MU155286">
    <property type="protein sequence ID" value="KAF9476658.1"/>
    <property type="molecule type" value="Genomic_DNA"/>
</dbReference>
<dbReference type="AlphaFoldDB" id="A0A9P5YVP1"/>
<dbReference type="Proteomes" id="UP000807469">
    <property type="component" value="Unassembled WGS sequence"/>
</dbReference>
<accession>A0A9P5YVP1</accession>